<feature type="transmembrane region" description="Helical" evidence="1">
    <location>
        <begin position="38"/>
        <end position="59"/>
    </location>
</feature>
<gene>
    <name evidence="2" type="ORF">E8L03_07990</name>
</gene>
<protein>
    <recommendedName>
        <fullName evidence="4">Zinc ribbon domain-containing protein</fullName>
    </recommendedName>
</protein>
<dbReference type="Proteomes" id="UP000503251">
    <property type="component" value="Chromosome"/>
</dbReference>
<proteinExistence type="predicted"/>
<dbReference type="RefSeq" id="WP_171267038.1">
    <property type="nucleotide sequence ID" value="NZ_CP039543.1"/>
</dbReference>
<keyword evidence="1" id="KW-0472">Membrane</keyword>
<keyword evidence="1" id="KW-0812">Transmembrane</keyword>
<organism evidence="2 3">
    <name type="scientific">Oceanidesulfovibrio marinus</name>
    <dbReference type="NCBI Taxonomy" id="370038"/>
    <lineage>
        <taxon>Bacteria</taxon>
        <taxon>Pseudomonadati</taxon>
        <taxon>Thermodesulfobacteriota</taxon>
        <taxon>Desulfovibrionia</taxon>
        <taxon>Desulfovibrionales</taxon>
        <taxon>Desulfovibrionaceae</taxon>
        <taxon>Oceanidesulfovibrio</taxon>
    </lineage>
</organism>
<sequence length="117" mass="13365">MSLLISFIILFIGIMIFCNPEWYNDYRGIFYDFSNLRILASSTFVIVGLIGIVTSFRALNRDSQKNEMMICPECQQTITAYTAQNGRCPQCGGELEPLDGFYERHPELLDEDTEPGH</sequence>
<accession>A0ABX6NEZ7</accession>
<keyword evidence="3" id="KW-1185">Reference proteome</keyword>
<evidence type="ECO:0008006" key="4">
    <source>
        <dbReference type="Google" id="ProtNLM"/>
    </source>
</evidence>
<name>A0ABX6NEZ7_9BACT</name>
<evidence type="ECO:0000256" key="1">
    <source>
        <dbReference type="SAM" id="Phobius"/>
    </source>
</evidence>
<keyword evidence="1" id="KW-1133">Transmembrane helix</keyword>
<dbReference type="EMBL" id="CP039543">
    <property type="protein sequence ID" value="QJT08871.1"/>
    <property type="molecule type" value="Genomic_DNA"/>
</dbReference>
<evidence type="ECO:0000313" key="2">
    <source>
        <dbReference type="EMBL" id="QJT08871.1"/>
    </source>
</evidence>
<evidence type="ECO:0000313" key="3">
    <source>
        <dbReference type="Proteomes" id="UP000503251"/>
    </source>
</evidence>
<reference evidence="2 3" key="1">
    <citation type="submission" date="2019-04" db="EMBL/GenBank/DDBJ databases">
        <title>Isolation and culture of sulfate reducing bacteria from the cold seep of the South China Sea.</title>
        <authorList>
            <person name="Sun C."/>
            <person name="Liu R."/>
        </authorList>
    </citation>
    <scope>NUCLEOTIDE SEQUENCE [LARGE SCALE GENOMIC DNA]</scope>
    <source>
        <strain evidence="2 3">CS1</strain>
    </source>
</reference>